<evidence type="ECO:0000256" key="5">
    <source>
        <dbReference type="ARBA" id="ARBA00022977"/>
    </source>
</evidence>
<feature type="binding site" evidence="9">
    <location>
        <position position="164"/>
    </location>
    <ligand>
        <name>2-[(2R,5Z)-2-carboxy-4-methylthiazol-5(2H)-ylidene]ethyl phosphate</name>
        <dbReference type="ChEBI" id="CHEBI:62899"/>
    </ligand>
</feature>
<evidence type="ECO:0000256" key="4">
    <source>
        <dbReference type="ARBA" id="ARBA00022842"/>
    </source>
</evidence>
<evidence type="ECO:0000313" key="14">
    <source>
        <dbReference type="Proteomes" id="UP000051124"/>
    </source>
</evidence>
<comment type="caution">
    <text evidence="9">Lacks conserved residue(s) required for the propagation of feature annotation.</text>
</comment>
<keyword evidence="3 9" id="KW-0479">Metal-binding</keyword>
<evidence type="ECO:0000256" key="3">
    <source>
        <dbReference type="ARBA" id="ARBA00022723"/>
    </source>
</evidence>
<dbReference type="AlphaFoldDB" id="A0A0S7WHK6"/>
<dbReference type="PANTHER" id="PTHR20857:SF15">
    <property type="entry name" value="THIAMINE-PHOSPHATE SYNTHASE"/>
    <property type="match status" value="1"/>
</dbReference>
<dbReference type="EMBL" id="LIZT01000048">
    <property type="protein sequence ID" value="KPJ49668.1"/>
    <property type="molecule type" value="Genomic_DNA"/>
</dbReference>
<dbReference type="Gene3D" id="3.20.20.70">
    <property type="entry name" value="Aldolase class I"/>
    <property type="match status" value="1"/>
</dbReference>
<dbReference type="PATRIC" id="fig|1703771.3.peg.1713"/>
<comment type="similarity">
    <text evidence="9 10">Belongs to the thiamine-phosphate synthase family.</text>
</comment>
<dbReference type="UniPathway" id="UPA00060">
    <property type="reaction ID" value="UER00141"/>
</dbReference>
<gene>
    <name evidence="9" type="primary">thiE</name>
    <name evidence="13" type="ORF">AMJ40_05050</name>
</gene>
<evidence type="ECO:0000313" key="13">
    <source>
        <dbReference type="EMBL" id="KPJ49668.1"/>
    </source>
</evidence>
<feature type="binding site" evidence="9">
    <location>
        <begin position="135"/>
        <end position="137"/>
    </location>
    <ligand>
        <name>2-[(2R,5Z)-2-carboxy-4-methylthiazol-5(2H)-ylidene]ethyl phosphate</name>
        <dbReference type="ChEBI" id="CHEBI:62899"/>
    </ligand>
</feature>
<dbReference type="EC" id="2.5.1.3" evidence="9"/>
<reference evidence="13 14" key="1">
    <citation type="journal article" date="2015" name="Microbiome">
        <title>Genomic resolution of linkages in carbon, nitrogen, and sulfur cycling among widespread estuary sediment bacteria.</title>
        <authorList>
            <person name="Baker B.J."/>
            <person name="Lazar C.S."/>
            <person name="Teske A.P."/>
            <person name="Dick G.J."/>
        </authorList>
    </citation>
    <scope>NUCLEOTIDE SEQUENCE [LARGE SCALE GENOMIC DNA]</scope>
    <source>
        <strain evidence="13">DG_26</strain>
    </source>
</reference>
<dbReference type="GO" id="GO:0009228">
    <property type="term" value="P:thiamine biosynthetic process"/>
    <property type="evidence" value="ECO:0007669"/>
    <property type="project" value="UniProtKB-KW"/>
</dbReference>
<protein>
    <recommendedName>
        <fullName evidence="9">Thiamine-phosphate synthase</fullName>
        <shortName evidence="9">TP synthase</shortName>
        <shortName evidence="9">TPS</shortName>
        <ecNumber evidence="9">2.5.1.3</ecNumber>
    </recommendedName>
    <alternativeName>
        <fullName evidence="9">Thiamine-phosphate pyrophosphorylase</fullName>
        <shortName evidence="9">TMP pyrophosphorylase</shortName>
        <shortName evidence="9">TMP-PPase</shortName>
    </alternativeName>
</protein>
<dbReference type="Proteomes" id="UP000051124">
    <property type="component" value="Unassembled WGS sequence"/>
</dbReference>
<dbReference type="InterPro" id="IPR036206">
    <property type="entry name" value="ThiamineP_synth_sf"/>
</dbReference>
<keyword evidence="5 9" id="KW-0784">Thiamine biosynthesis</keyword>
<feature type="binding site" evidence="9">
    <location>
        <begin position="38"/>
        <end position="42"/>
    </location>
    <ligand>
        <name>4-amino-2-methyl-5-(diphosphooxymethyl)pyrimidine</name>
        <dbReference type="ChEBI" id="CHEBI:57841"/>
    </ligand>
</feature>
<feature type="binding site" evidence="9">
    <location>
        <position position="109"/>
    </location>
    <ligand>
        <name>4-amino-2-methyl-5-(diphosphooxymethyl)pyrimidine</name>
        <dbReference type="ChEBI" id="CHEBI:57841"/>
    </ligand>
</feature>
<dbReference type="CDD" id="cd00564">
    <property type="entry name" value="TMP_TenI"/>
    <property type="match status" value="1"/>
</dbReference>
<feature type="binding site" evidence="9">
    <location>
        <position position="90"/>
    </location>
    <ligand>
        <name>Mg(2+)</name>
        <dbReference type="ChEBI" id="CHEBI:18420"/>
    </ligand>
</feature>
<dbReference type="InterPro" id="IPR013785">
    <property type="entry name" value="Aldolase_TIM"/>
</dbReference>
<evidence type="ECO:0000256" key="2">
    <source>
        <dbReference type="ARBA" id="ARBA00022679"/>
    </source>
</evidence>
<dbReference type="SUPFAM" id="SSF51391">
    <property type="entry name" value="Thiamin phosphate synthase"/>
    <property type="match status" value="1"/>
</dbReference>
<evidence type="ECO:0000256" key="9">
    <source>
        <dbReference type="HAMAP-Rule" id="MF_00097"/>
    </source>
</evidence>
<dbReference type="PANTHER" id="PTHR20857">
    <property type="entry name" value="THIAMINE-PHOSPHATE PYROPHOSPHORYLASE"/>
    <property type="match status" value="1"/>
</dbReference>
<evidence type="ECO:0000259" key="12">
    <source>
        <dbReference type="Pfam" id="PF02581"/>
    </source>
</evidence>
<comment type="catalytic activity">
    <reaction evidence="6 9 10">
        <text>4-methyl-5-(2-phosphooxyethyl)-thiazole + 4-amino-2-methyl-5-(diphosphooxymethyl)pyrimidine + H(+) = thiamine phosphate + diphosphate</text>
        <dbReference type="Rhea" id="RHEA:22328"/>
        <dbReference type="ChEBI" id="CHEBI:15378"/>
        <dbReference type="ChEBI" id="CHEBI:33019"/>
        <dbReference type="ChEBI" id="CHEBI:37575"/>
        <dbReference type="ChEBI" id="CHEBI:57841"/>
        <dbReference type="ChEBI" id="CHEBI:58296"/>
        <dbReference type="EC" id="2.5.1.3"/>
    </reaction>
</comment>
<sequence>MRRLDLSLYVITDRRYLRGRALSQLVEAALKGGATAVQLRNKEADTSSLIEEGLELVAITRKYNVPLIVNDRIDVAAEIDADGVHLGQEDASPEEARSILGMSKMIGISVHSVDQAKEAVEFPVDYLGVGSVYQSSTENREVIGIGGLERICRDVGVPVVAVGGITVDRVEEVIAAGAAGIAVIGGIWDVDDVEARAAEYIDKVTAVKRSR</sequence>
<evidence type="ECO:0000256" key="8">
    <source>
        <dbReference type="ARBA" id="ARBA00047883"/>
    </source>
</evidence>
<keyword evidence="2 9" id="KW-0808">Transferase</keyword>
<dbReference type="GO" id="GO:0004789">
    <property type="term" value="F:thiamine-phosphate diphosphorylase activity"/>
    <property type="evidence" value="ECO:0007669"/>
    <property type="project" value="UniProtKB-UniRule"/>
</dbReference>
<dbReference type="GO" id="GO:0009229">
    <property type="term" value="P:thiamine diphosphate biosynthetic process"/>
    <property type="evidence" value="ECO:0007669"/>
    <property type="project" value="UniProtKB-UniRule"/>
</dbReference>
<comment type="caution">
    <text evidence="13">The sequence shown here is derived from an EMBL/GenBank/DDBJ whole genome shotgun (WGS) entry which is preliminary data.</text>
</comment>
<dbReference type="GO" id="GO:0005737">
    <property type="term" value="C:cytoplasm"/>
    <property type="evidence" value="ECO:0007669"/>
    <property type="project" value="TreeGrafter"/>
</dbReference>
<evidence type="ECO:0000256" key="1">
    <source>
        <dbReference type="ARBA" id="ARBA00005165"/>
    </source>
</evidence>
<evidence type="ECO:0000256" key="7">
    <source>
        <dbReference type="ARBA" id="ARBA00047851"/>
    </source>
</evidence>
<dbReference type="InterPro" id="IPR034291">
    <property type="entry name" value="TMP_synthase"/>
</dbReference>
<evidence type="ECO:0000256" key="6">
    <source>
        <dbReference type="ARBA" id="ARBA00047334"/>
    </source>
</evidence>
<feature type="domain" description="Thiamine phosphate synthase/TenI" evidence="12">
    <location>
        <begin position="8"/>
        <end position="187"/>
    </location>
</feature>
<comment type="pathway">
    <text evidence="1 9 11">Cofactor biosynthesis; thiamine diphosphate biosynthesis; thiamine phosphate from 4-amino-2-methyl-5-diphosphomethylpyrimidine and 4-methyl-5-(2-phosphoethyl)-thiazole: step 1/1.</text>
</comment>
<accession>A0A0S7WHK6</accession>
<dbReference type="FunFam" id="3.20.20.70:FF:000096">
    <property type="entry name" value="Thiamine-phosphate synthase"/>
    <property type="match status" value="1"/>
</dbReference>
<name>A0A0S7WHK6_UNCT6</name>
<feature type="binding site" evidence="9">
    <location>
        <position position="70"/>
    </location>
    <ligand>
        <name>4-amino-2-methyl-5-(diphosphooxymethyl)pyrimidine</name>
        <dbReference type="ChEBI" id="CHEBI:57841"/>
    </ligand>
</feature>
<keyword evidence="4 9" id="KW-0460">Magnesium</keyword>
<organism evidence="13 14">
    <name type="scientific">candidate division TA06 bacterium DG_26</name>
    <dbReference type="NCBI Taxonomy" id="1703771"/>
    <lineage>
        <taxon>Bacteria</taxon>
        <taxon>Bacteria division TA06</taxon>
    </lineage>
</organism>
<evidence type="ECO:0000256" key="10">
    <source>
        <dbReference type="RuleBase" id="RU003826"/>
    </source>
</evidence>
<proteinExistence type="inferred from homology"/>
<feature type="binding site" evidence="9">
    <location>
        <position position="71"/>
    </location>
    <ligand>
        <name>Mg(2+)</name>
        <dbReference type="ChEBI" id="CHEBI:18420"/>
    </ligand>
</feature>
<dbReference type="Pfam" id="PF02581">
    <property type="entry name" value="TMP-TENI"/>
    <property type="match status" value="1"/>
</dbReference>
<dbReference type="HAMAP" id="MF_00097">
    <property type="entry name" value="TMP_synthase"/>
    <property type="match status" value="1"/>
</dbReference>
<evidence type="ECO:0000256" key="11">
    <source>
        <dbReference type="RuleBase" id="RU004253"/>
    </source>
</evidence>
<dbReference type="GO" id="GO:0000287">
    <property type="term" value="F:magnesium ion binding"/>
    <property type="evidence" value="ECO:0007669"/>
    <property type="project" value="UniProtKB-UniRule"/>
</dbReference>
<comment type="catalytic activity">
    <reaction evidence="7 9 10">
        <text>2-(2-carboxy-4-methylthiazol-5-yl)ethyl phosphate + 4-amino-2-methyl-5-(diphosphooxymethyl)pyrimidine + 2 H(+) = thiamine phosphate + CO2 + diphosphate</text>
        <dbReference type="Rhea" id="RHEA:47848"/>
        <dbReference type="ChEBI" id="CHEBI:15378"/>
        <dbReference type="ChEBI" id="CHEBI:16526"/>
        <dbReference type="ChEBI" id="CHEBI:33019"/>
        <dbReference type="ChEBI" id="CHEBI:37575"/>
        <dbReference type="ChEBI" id="CHEBI:57841"/>
        <dbReference type="ChEBI" id="CHEBI:62890"/>
        <dbReference type="EC" id="2.5.1.3"/>
    </reaction>
</comment>
<comment type="cofactor">
    <cofactor evidence="9">
        <name>Mg(2+)</name>
        <dbReference type="ChEBI" id="CHEBI:18420"/>
    </cofactor>
    <text evidence="9">Binds 1 Mg(2+) ion per subunit.</text>
</comment>
<dbReference type="NCBIfam" id="TIGR00693">
    <property type="entry name" value="thiE"/>
    <property type="match status" value="1"/>
</dbReference>
<dbReference type="InterPro" id="IPR022998">
    <property type="entry name" value="ThiamineP_synth_TenI"/>
</dbReference>
<comment type="function">
    <text evidence="9">Condenses 4-methyl-5-(beta-hydroxyethyl)thiazole monophosphate (THZ-P) and 2-methyl-4-amino-5-hydroxymethyl pyrimidine pyrophosphate (HMP-PP) to form thiamine monophosphate (TMP).</text>
</comment>
<comment type="catalytic activity">
    <reaction evidence="8 9 10">
        <text>2-[(2R,5Z)-2-carboxy-4-methylthiazol-5(2H)-ylidene]ethyl phosphate + 4-amino-2-methyl-5-(diphosphooxymethyl)pyrimidine + 2 H(+) = thiamine phosphate + CO2 + diphosphate</text>
        <dbReference type="Rhea" id="RHEA:47844"/>
        <dbReference type="ChEBI" id="CHEBI:15378"/>
        <dbReference type="ChEBI" id="CHEBI:16526"/>
        <dbReference type="ChEBI" id="CHEBI:33019"/>
        <dbReference type="ChEBI" id="CHEBI:37575"/>
        <dbReference type="ChEBI" id="CHEBI:57841"/>
        <dbReference type="ChEBI" id="CHEBI:62899"/>
        <dbReference type="EC" id="2.5.1.3"/>
    </reaction>
</comment>